<dbReference type="EMBL" id="RYFC01000003">
    <property type="protein sequence ID" value="RTZ45914.1"/>
    <property type="molecule type" value="Genomic_DNA"/>
</dbReference>
<organism evidence="1 2">
    <name type="scientific">Chryseobacterium arthrosphaerae</name>
    <dbReference type="NCBI Taxonomy" id="651561"/>
    <lineage>
        <taxon>Bacteria</taxon>
        <taxon>Pseudomonadati</taxon>
        <taxon>Bacteroidota</taxon>
        <taxon>Flavobacteriia</taxon>
        <taxon>Flavobacteriales</taxon>
        <taxon>Weeksellaceae</taxon>
        <taxon>Chryseobacterium group</taxon>
        <taxon>Chryseobacterium</taxon>
    </lineage>
</organism>
<protein>
    <submittedName>
        <fullName evidence="1">Uncharacterized protein</fullName>
    </submittedName>
</protein>
<reference evidence="1 2" key="1">
    <citation type="submission" date="2018-12" db="EMBL/GenBank/DDBJ databases">
        <title>Draft Genome Sequence of Chryseobacterium arthrosphaerae strain ED882-96 Isolated from the Blood of a Patient with Liver Cirrhosis in Taiwan.</title>
        <authorList>
            <person name="Lin J.-N."/>
            <person name="Lai C.-H."/>
            <person name="Yang C.-H."/>
            <person name="Huang Y.-H."/>
        </authorList>
    </citation>
    <scope>NUCLEOTIDE SEQUENCE [LARGE SCALE GENOMIC DNA]</scope>
    <source>
        <strain evidence="1 2">ED882-96</strain>
    </source>
</reference>
<name>A0A3S0VFY0_9FLAO</name>
<dbReference type="AlphaFoldDB" id="A0A3S0VFY0"/>
<gene>
    <name evidence="1" type="ORF">EJ377_14500</name>
</gene>
<proteinExistence type="predicted"/>
<accession>A0A3S0VFY0</accession>
<sequence>MELPSRNKNISLGVSLAYNILNTERNEPASDVGTGWSLFGGGVISRKIIDLYDERNDNTTRNGYSKMNLMISIIIMRGISGKFRFIRDVNANTFSWLIFLPIKIK</sequence>
<evidence type="ECO:0000313" key="1">
    <source>
        <dbReference type="EMBL" id="RTZ45914.1"/>
    </source>
</evidence>
<evidence type="ECO:0000313" key="2">
    <source>
        <dbReference type="Proteomes" id="UP000276953"/>
    </source>
</evidence>
<comment type="caution">
    <text evidence="1">The sequence shown here is derived from an EMBL/GenBank/DDBJ whole genome shotgun (WGS) entry which is preliminary data.</text>
</comment>
<dbReference type="Proteomes" id="UP000276953">
    <property type="component" value="Unassembled WGS sequence"/>
</dbReference>